<dbReference type="HOGENOM" id="CLU_1731829_0_0_1"/>
<dbReference type="EMBL" id="AHHD01000102">
    <property type="protein sequence ID" value="EKG19874.1"/>
    <property type="molecule type" value="Genomic_DNA"/>
</dbReference>
<organism evidence="1 2">
    <name type="scientific">Macrophomina phaseolina (strain MS6)</name>
    <name type="common">Charcoal rot fungus</name>
    <dbReference type="NCBI Taxonomy" id="1126212"/>
    <lineage>
        <taxon>Eukaryota</taxon>
        <taxon>Fungi</taxon>
        <taxon>Dikarya</taxon>
        <taxon>Ascomycota</taxon>
        <taxon>Pezizomycotina</taxon>
        <taxon>Dothideomycetes</taxon>
        <taxon>Dothideomycetes incertae sedis</taxon>
        <taxon>Botryosphaeriales</taxon>
        <taxon>Botryosphaeriaceae</taxon>
        <taxon>Macrophomina</taxon>
    </lineage>
</organism>
<evidence type="ECO:0000313" key="2">
    <source>
        <dbReference type="Proteomes" id="UP000007129"/>
    </source>
</evidence>
<comment type="caution">
    <text evidence="1">The sequence shown here is derived from an EMBL/GenBank/DDBJ whole genome shotgun (WGS) entry which is preliminary data.</text>
</comment>
<accession>K2SBV1</accession>
<sequence length="151" mass="17093">MSAVATAISEYQPRAEEVPPVMGSQRRFSITIWLLLYLFRVRKSPPRARWWTAYSFRLFRSRPTSVTRTSAAKAEILKDPLAFFIFQHAGLSGNISHFILSKGRLAWKESTAFFTPDSVRIFSAMAFAAVPASGVRQYLIAWARLFASSIL</sequence>
<reference evidence="1 2" key="1">
    <citation type="journal article" date="2012" name="BMC Genomics">
        <title>Tools to kill: Genome of one of the most destructive plant pathogenic fungi Macrophomina phaseolina.</title>
        <authorList>
            <person name="Islam M.S."/>
            <person name="Haque M.S."/>
            <person name="Islam M.M."/>
            <person name="Emdad E.M."/>
            <person name="Halim A."/>
            <person name="Hossen Q.M.M."/>
            <person name="Hossain M.Z."/>
            <person name="Ahmed B."/>
            <person name="Rahim S."/>
            <person name="Rahman M.S."/>
            <person name="Alam M.M."/>
            <person name="Hou S."/>
            <person name="Wan X."/>
            <person name="Saito J.A."/>
            <person name="Alam M."/>
        </authorList>
    </citation>
    <scope>NUCLEOTIDE SEQUENCE [LARGE SCALE GENOMIC DNA]</scope>
    <source>
        <strain evidence="1 2">MS6</strain>
    </source>
</reference>
<evidence type="ECO:0000313" key="1">
    <source>
        <dbReference type="EMBL" id="EKG19874.1"/>
    </source>
</evidence>
<dbReference type="VEuPathDB" id="FungiDB:MPH_02801"/>
<name>K2SBV1_MACPH</name>
<protein>
    <submittedName>
        <fullName evidence="1">Uncharacterized protein</fullName>
    </submittedName>
</protein>
<proteinExistence type="predicted"/>
<dbReference type="Proteomes" id="UP000007129">
    <property type="component" value="Unassembled WGS sequence"/>
</dbReference>
<dbReference type="AlphaFoldDB" id="K2SBV1"/>
<dbReference type="InParanoid" id="K2SBV1"/>
<gene>
    <name evidence="1" type="ORF">MPH_02801</name>
</gene>